<proteinExistence type="predicted"/>
<comment type="caution">
    <text evidence="2">The sequence shown here is derived from an EMBL/GenBank/DDBJ whole genome shotgun (WGS) entry which is preliminary data.</text>
</comment>
<evidence type="ECO:0000256" key="1">
    <source>
        <dbReference type="SAM" id="MobiDB-lite"/>
    </source>
</evidence>
<accession>A0A448X7T4</accession>
<sequence>MCFQLLRFLDYRRVTKHERDLGRTLFRHLPAISAISPYLNAPISIKAPVPVPRAPVREESVVKTFVPGAPLASSNQMLPPPIPAAFLVPVKPNTVQTVSIQDTGDKENQVAETDMDRAQETS</sequence>
<evidence type="ECO:0000313" key="3">
    <source>
        <dbReference type="Proteomes" id="UP000784294"/>
    </source>
</evidence>
<name>A0A448X7T4_9PLAT</name>
<organism evidence="2 3">
    <name type="scientific">Protopolystoma xenopodis</name>
    <dbReference type="NCBI Taxonomy" id="117903"/>
    <lineage>
        <taxon>Eukaryota</taxon>
        <taxon>Metazoa</taxon>
        <taxon>Spiralia</taxon>
        <taxon>Lophotrochozoa</taxon>
        <taxon>Platyhelminthes</taxon>
        <taxon>Monogenea</taxon>
        <taxon>Polyopisthocotylea</taxon>
        <taxon>Polystomatidea</taxon>
        <taxon>Polystomatidae</taxon>
        <taxon>Protopolystoma</taxon>
    </lineage>
</organism>
<feature type="compositionally biased region" description="Basic and acidic residues" evidence="1">
    <location>
        <begin position="103"/>
        <end position="122"/>
    </location>
</feature>
<dbReference type="Proteomes" id="UP000784294">
    <property type="component" value="Unassembled WGS sequence"/>
</dbReference>
<dbReference type="EMBL" id="CAAALY010110080">
    <property type="protein sequence ID" value="VEL30172.1"/>
    <property type="molecule type" value="Genomic_DNA"/>
</dbReference>
<feature type="non-terminal residue" evidence="2">
    <location>
        <position position="1"/>
    </location>
</feature>
<protein>
    <submittedName>
        <fullName evidence="2">Uncharacterized protein</fullName>
    </submittedName>
</protein>
<evidence type="ECO:0000313" key="2">
    <source>
        <dbReference type="EMBL" id="VEL30172.1"/>
    </source>
</evidence>
<dbReference type="AlphaFoldDB" id="A0A448X7T4"/>
<reference evidence="2" key="1">
    <citation type="submission" date="2018-11" db="EMBL/GenBank/DDBJ databases">
        <authorList>
            <consortium name="Pathogen Informatics"/>
        </authorList>
    </citation>
    <scope>NUCLEOTIDE SEQUENCE</scope>
</reference>
<keyword evidence="3" id="KW-1185">Reference proteome</keyword>
<gene>
    <name evidence="2" type="ORF">PXEA_LOCUS23612</name>
</gene>
<feature type="region of interest" description="Disordered" evidence="1">
    <location>
        <begin position="98"/>
        <end position="122"/>
    </location>
</feature>